<dbReference type="AlphaFoldDB" id="A0AAV7VZE0"/>
<dbReference type="SMART" id="SM00103">
    <property type="entry name" value="ALBUMIN"/>
    <property type="match status" value="3"/>
</dbReference>
<reference evidence="6" key="1">
    <citation type="journal article" date="2022" name="bioRxiv">
        <title>Sequencing and chromosome-scale assembly of the giantPleurodeles waltlgenome.</title>
        <authorList>
            <person name="Brown T."/>
            <person name="Elewa A."/>
            <person name="Iarovenko S."/>
            <person name="Subramanian E."/>
            <person name="Araus A.J."/>
            <person name="Petzold A."/>
            <person name="Susuki M."/>
            <person name="Suzuki K.-i.T."/>
            <person name="Hayashi T."/>
            <person name="Toyoda A."/>
            <person name="Oliveira C."/>
            <person name="Osipova E."/>
            <person name="Leigh N.D."/>
            <person name="Simon A."/>
            <person name="Yun M.H."/>
        </authorList>
    </citation>
    <scope>NUCLEOTIDE SEQUENCE</scope>
    <source>
        <strain evidence="6">20211129_DDA</strain>
        <tissue evidence="6">Liver</tissue>
    </source>
</reference>
<evidence type="ECO:0000313" key="6">
    <source>
        <dbReference type="EMBL" id="KAJ1205992.1"/>
    </source>
</evidence>
<dbReference type="Pfam" id="PF00273">
    <property type="entry name" value="Serum_albumin"/>
    <property type="match status" value="3"/>
</dbReference>
<dbReference type="PROSITE" id="PS00212">
    <property type="entry name" value="ALBUMIN_1"/>
    <property type="match status" value="1"/>
</dbReference>
<keyword evidence="3" id="KW-0677">Repeat</keyword>
<dbReference type="InterPro" id="IPR020857">
    <property type="entry name" value="Serum_albumin_CS"/>
</dbReference>
<dbReference type="GO" id="GO:0036094">
    <property type="term" value="F:small molecule binding"/>
    <property type="evidence" value="ECO:0007669"/>
    <property type="project" value="TreeGrafter"/>
</dbReference>
<feature type="domain" description="Albumin" evidence="5">
    <location>
        <begin position="463"/>
        <end position="661"/>
    </location>
</feature>
<evidence type="ECO:0000256" key="1">
    <source>
        <dbReference type="ARBA" id="ARBA00004613"/>
    </source>
</evidence>
<dbReference type="InterPro" id="IPR014760">
    <property type="entry name" value="Serum_albumin_N"/>
</dbReference>
<dbReference type="Gene3D" id="1.10.246.10">
    <property type="match status" value="6"/>
</dbReference>
<protein>
    <recommendedName>
        <fullName evidence="5">Albumin domain-containing protein</fullName>
    </recommendedName>
</protein>
<comment type="caution">
    <text evidence="6">The sequence shown here is derived from an EMBL/GenBank/DDBJ whole genome shotgun (WGS) entry which is preliminary data.</text>
</comment>
<dbReference type="PANTHER" id="PTHR11385:SF14">
    <property type="entry name" value="AFAMIN"/>
    <property type="match status" value="1"/>
</dbReference>
<dbReference type="PRINTS" id="PR00802">
    <property type="entry name" value="SERUMALBUMIN"/>
</dbReference>
<dbReference type="GO" id="GO:0005737">
    <property type="term" value="C:cytoplasm"/>
    <property type="evidence" value="ECO:0007669"/>
    <property type="project" value="TreeGrafter"/>
</dbReference>
<dbReference type="InterPro" id="IPR000264">
    <property type="entry name" value="ALB/AFP/VDB"/>
</dbReference>
<evidence type="ECO:0000256" key="3">
    <source>
        <dbReference type="ARBA" id="ARBA00022737"/>
    </source>
</evidence>
<dbReference type="EMBL" id="JANPWB010000002">
    <property type="protein sequence ID" value="KAJ1205992.1"/>
    <property type="molecule type" value="Genomic_DNA"/>
</dbReference>
<sequence>MGFRFTFRGSCESPLDELRDEEASESSVNPSVRGSADLSYPFPKQATAMMWVTLILVVILQSSTESRTLMKRDVYEPFPEAQNALEVDRNVGDVFNILGKEKFHILGIIMFSQYLQKCSYEKQVERVKDITELAQKCSTGIKTPECRKSVITVALDVMCKTLPDPEMYPAHTECCTKLDPDRNVCFLSHKITNLDTLSPYEKPEPEEVCKGYKEDPAIYVEKYLYEVVRRFSSFFSSRILAFADRFEKIVMDCCKDAVVRGQCFPVKMPALAKELQQTNSLDNNYCRVIDKYGERTFKSIAAIHLSQRFPKASFKAVLDMTQDFAHKYLYCCHGDTMQCWIDMMDVASRICVNQDNISSKLKECCEKDLTERLQCILKMENDEKPADLSPRELIEHPEICEHFEDHLGQGVNRFTYEYSRRHQDFSAQLIQQISDGYQELVVQCCKTNSSECFTKGEELMKKKIAESQNILKKNCEDLQKIGNYNLNNKLLIQYTKTIPQLESKSLIEVSQSMTEVADACCKVKEGAQMSCFDSGVDMVLGDICQMQEGFFLNAKVSHCCSVSYTKRRQCFSALEMDDSYTPQPFSPDLFKLRADSCVISSPRDLKNKKQTFLVQLVKLKLNIEDYRRNPIIAAFLSMMDRCCKADDKEECFLVEEPKLIEMCQHIFETKNSIQEAA</sequence>
<keyword evidence="7" id="KW-1185">Reference proteome</keyword>
<feature type="domain" description="Albumin" evidence="5">
    <location>
        <begin position="79"/>
        <end position="272"/>
    </location>
</feature>
<dbReference type="InterPro" id="IPR020858">
    <property type="entry name" value="Serum_albumin-like"/>
</dbReference>
<keyword evidence="2" id="KW-0964">Secreted</keyword>
<name>A0AAV7VZE0_PLEWA</name>
<evidence type="ECO:0000313" key="7">
    <source>
        <dbReference type="Proteomes" id="UP001066276"/>
    </source>
</evidence>
<dbReference type="PANTHER" id="PTHR11385">
    <property type="entry name" value="SERUM ALBUMIN-RELATED"/>
    <property type="match status" value="1"/>
</dbReference>
<dbReference type="Proteomes" id="UP001066276">
    <property type="component" value="Chromosome 1_2"/>
</dbReference>
<feature type="domain" description="Albumin" evidence="5">
    <location>
        <begin position="273"/>
        <end position="462"/>
    </location>
</feature>
<evidence type="ECO:0000256" key="4">
    <source>
        <dbReference type="ARBA" id="ARBA00023157"/>
    </source>
</evidence>
<organism evidence="6 7">
    <name type="scientific">Pleurodeles waltl</name>
    <name type="common">Iberian ribbed newt</name>
    <dbReference type="NCBI Taxonomy" id="8319"/>
    <lineage>
        <taxon>Eukaryota</taxon>
        <taxon>Metazoa</taxon>
        <taxon>Chordata</taxon>
        <taxon>Craniata</taxon>
        <taxon>Vertebrata</taxon>
        <taxon>Euteleostomi</taxon>
        <taxon>Amphibia</taxon>
        <taxon>Batrachia</taxon>
        <taxon>Caudata</taxon>
        <taxon>Salamandroidea</taxon>
        <taxon>Salamandridae</taxon>
        <taxon>Pleurodelinae</taxon>
        <taxon>Pleurodeles</taxon>
    </lineage>
</organism>
<evidence type="ECO:0000256" key="2">
    <source>
        <dbReference type="ARBA" id="ARBA00022525"/>
    </source>
</evidence>
<dbReference type="SUPFAM" id="SSF48552">
    <property type="entry name" value="Serum albumin-like"/>
    <property type="match status" value="3"/>
</dbReference>
<proteinExistence type="predicted"/>
<accession>A0AAV7VZE0</accession>
<comment type="subcellular location">
    <subcellularLocation>
        <location evidence="1">Secreted</location>
    </subcellularLocation>
</comment>
<dbReference type="GO" id="GO:0072562">
    <property type="term" value="C:blood microparticle"/>
    <property type="evidence" value="ECO:0007669"/>
    <property type="project" value="TreeGrafter"/>
</dbReference>
<gene>
    <name evidence="6" type="ORF">NDU88_001408</name>
</gene>
<dbReference type="PROSITE" id="PS51438">
    <property type="entry name" value="ALBUMIN_2"/>
    <property type="match status" value="3"/>
</dbReference>
<keyword evidence="4" id="KW-1015">Disulfide bond</keyword>
<evidence type="ECO:0000259" key="5">
    <source>
        <dbReference type="PROSITE" id="PS51438"/>
    </source>
</evidence>